<dbReference type="NCBIfam" id="TIGR01766">
    <property type="entry name" value="IS200/IS605 family accessory protein TnpB-like domain"/>
    <property type="match status" value="1"/>
</dbReference>
<evidence type="ECO:0000259" key="9">
    <source>
        <dbReference type="Pfam" id="PF07282"/>
    </source>
</evidence>
<dbReference type="Pfam" id="PF12323">
    <property type="entry name" value="HTH_OrfB_IS605"/>
    <property type="match status" value="1"/>
</dbReference>
<dbReference type="Proteomes" id="UP000196503">
    <property type="component" value="Unassembled WGS sequence"/>
</dbReference>
<evidence type="ECO:0000256" key="3">
    <source>
        <dbReference type="ARBA" id="ARBA00022578"/>
    </source>
</evidence>
<dbReference type="InterPro" id="IPR001959">
    <property type="entry name" value="Transposase"/>
</dbReference>
<keyword evidence="6" id="KW-0238">DNA-binding</keyword>
<dbReference type="NCBIfam" id="NF040570">
    <property type="entry name" value="guided_TnpB"/>
    <property type="match status" value="1"/>
</dbReference>
<accession>A0A200I1K6</accession>
<dbReference type="InterPro" id="IPR051399">
    <property type="entry name" value="RNA-guided_DNA_endo/Transpos"/>
</dbReference>
<keyword evidence="4" id="KW-0479">Metal-binding</keyword>
<dbReference type="AlphaFoldDB" id="A0A200I1K6"/>
<reference evidence="11 12" key="1">
    <citation type="submission" date="2017-05" db="EMBL/GenBank/DDBJ databases">
        <title>The Genome Sequence of Enterococcus faecium 2D5_DIV0622.</title>
        <authorList>
            <consortium name="The Broad Institute Genomics Platform"/>
            <consortium name="The Broad Institute Genomic Center for Infectious Diseases"/>
            <person name="Earl A."/>
            <person name="Manson A."/>
            <person name="Schwartman J."/>
            <person name="Gilmore M."/>
            <person name="Abouelleil A."/>
            <person name="Cao P."/>
            <person name="Chapman S."/>
            <person name="Cusick C."/>
            <person name="Shea T."/>
            <person name="Young S."/>
            <person name="Neafsey D."/>
            <person name="Nusbaum C."/>
            <person name="Birren B."/>
        </authorList>
    </citation>
    <scope>NUCLEOTIDE SEQUENCE [LARGE SCALE GENOMIC DNA]</scope>
    <source>
        <strain evidence="11 12">2D5_DIV0622</strain>
    </source>
</reference>
<dbReference type="InterPro" id="IPR010095">
    <property type="entry name" value="Cas12f1-like_TNB"/>
</dbReference>
<evidence type="ECO:0000313" key="12">
    <source>
        <dbReference type="Proteomes" id="UP000196503"/>
    </source>
</evidence>
<name>A0A200I1K6_9ENTE</name>
<evidence type="ECO:0000256" key="6">
    <source>
        <dbReference type="ARBA" id="ARBA00023125"/>
    </source>
</evidence>
<protein>
    <submittedName>
        <fullName evidence="11">Transposase</fullName>
    </submittedName>
</protein>
<dbReference type="InterPro" id="IPR053522">
    <property type="entry name" value="RNA-guided_endonuclease_TnpB"/>
</dbReference>
<dbReference type="InterPro" id="IPR021027">
    <property type="entry name" value="Transposase_put_HTH"/>
</dbReference>
<dbReference type="PANTHER" id="PTHR30405">
    <property type="entry name" value="TRANSPOSASE"/>
    <property type="match status" value="1"/>
</dbReference>
<comment type="similarity">
    <text evidence="1">In the C-terminal section; belongs to the transposase 35 family.</text>
</comment>
<feature type="domain" description="Probable transposase IS891/IS1136/IS1341" evidence="8">
    <location>
        <begin position="171"/>
        <end position="290"/>
    </location>
</feature>
<keyword evidence="3" id="KW-0815">Transposition</keyword>
<dbReference type="Pfam" id="PF07282">
    <property type="entry name" value="Cas12f1-like_TNB"/>
    <property type="match status" value="1"/>
</dbReference>
<feature type="domain" description="Transposase putative helix-turn-helix" evidence="10">
    <location>
        <begin position="1"/>
        <end position="45"/>
    </location>
</feature>
<keyword evidence="7" id="KW-0233">DNA recombination</keyword>
<dbReference type="NCBIfam" id="NF038281">
    <property type="entry name" value="IS200_TnpB"/>
    <property type="match status" value="1"/>
</dbReference>
<gene>
    <name evidence="11" type="ORF">A5869_000631</name>
</gene>
<evidence type="ECO:0000256" key="1">
    <source>
        <dbReference type="ARBA" id="ARBA00008761"/>
    </source>
</evidence>
<evidence type="ECO:0000313" key="11">
    <source>
        <dbReference type="EMBL" id="OUZ18983.1"/>
    </source>
</evidence>
<comment type="caution">
    <text evidence="11">The sequence shown here is derived from an EMBL/GenBank/DDBJ whole genome shotgun (WGS) entry which is preliminary data.</text>
</comment>
<evidence type="ECO:0000259" key="8">
    <source>
        <dbReference type="Pfam" id="PF01385"/>
    </source>
</evidence>
<dbReference type="EMBL" id="NIBL01000001">
    <property type="protein sequence ID" value="OUZ18983.1"/>
    <property type="molecule type" value="Genomic_DNA"/>
</dbReference>
<dbReference type="GO" id="GO:0003677">
    <property type="term" value="F:DNA binding"/>
    <property type="evidence" value="ECO:0007669"/>
    <property type="project" value="UniProtKB-KW"/>
</dbReference>
<comment type="similarity">
    <text evidence="2">In the N-terminal section; belongs to the transposase 2 family.</text>
</comment>
<dbReference type="GO" id="GO:0006310">
    <property type="term" value="P:DNA recombination"/>
    <property type="evidence" value="ECO:0007669"/>
    <property type="project" value="UniProtKB-KW"/>
</dbReference>
<dbReference type="GO" id="GO:0032196">
    <property type="term" value="P:transposition"/>
    <property type="evidence" value="ECO:0007669"/>
    <property type="project" value="UniProtKB-KW"/>
</dbReference>
<dbReference type="RefSeq" id="WP_087662919.1">
    <property type="nucleotide sequence ID" value="NZ_NIBL01000001.1"/>
</dbReference>
<evidence type="ECO:0000256" key="7">
    <source>
        <dbReference type="ARBA" id="ARBA00023172"/>
    </source>
</evidence>
<proteinExistence type="inferred from homology"/>
<evidence type="ECO:0000259" key="10">
    <source>
        <dbReference type="Pfam" id="PF12323"/>
    </source>
</evidence>
<evidence type="ECO:0000256" key="2">
    <source>
        <dbReference type="ARBA" id="ARBA00011044"/>
    </source>
</evidence>
<dbReference type="PANTHER" id="PTHR30405:SF25">
    <property type="entry name" value="RNA-GUIDED DNA ENDONUCLEASE INSQ-RELATED"/>
    <property type="match status" value="1"/>
</dbReference>
<organism evidence="11 12">
    <name type="scientific">Enterococcus cecorum</name>
    <dbReference type="NCBI Taxonomy" id="44008"/>
    <lineage>
        <taxon>Bacteria</taxon>
        <taxon>Bacillati</taxon>
        <taxon>Bacillota</taxon>
        <taxon>Bacilli</taxon>
        <taxon>Lactobacillales</taxon>
        <taxon>Enterococcaceae</taxon>
        <taxon>Enterococcus</taxon>
    </lineage>
</organism>
<sequence>MERLKAYKFRIYPTEEQEIFFAKTFGCVRKVYNLMLNDRKKAYEEVKNAPSKKMIFPTPAKYKEEFPFLKEVDSLALANAQLHLDKAYKNFFRNKSVGFPRFKSKKNPVQSYTTNNQNSTVALIDNKFIKVPKLKSLIRIKLHRQPKGMIKSATISRHVSGKYYISLLCKEEINELPKTNSAIGIDLGITDFAILSDGQKIDNNRFTSKMEKKLKREQRKLSKRALLAKNKGIPLSEAKNYQKQKRKVARLHEKVMNQRTDFLNKLSTEIIKNHDIICIEDLNVKGMLRNHKLARSISDVSWSSFVAKLQYKADWYGREIIKVDQWFPSSQICSECGHKDGKKSLDIREWTCPICHTHHDRDINASINILTEGLRIQTLA</sequence>
<feature type="domain" description="Cas12f1-like TNB" evidence="9">
    <location>
        <begin position="302"/>
        <end position="369"/>
    </location>
</feature>
<dbReference type="GO" id="GO:0046872">
    <property type="term" value="F:metal ion binding"/>
    <property type="evidence" value="ECO:0007669"/>
    <property type="project" value="UniProtKB-KW"/>
</dbReference>
<evidence type="ECO:0000256" key="5">
    <source>
        <dbReference type="ARBA" id="ARBA00022833"/>
    </source>
</evidence>
<keyword evidence="5" id="KW-0862">Zinc</keyword>
<evidence type="ECO:0000256" key="4">
    <source>
        <dbReference type="ARBA" id="ARBA00022723"/>
    </source>
</evidence>
<dbReference type="Pfam" id="PF01385">
    <property type="entry name" value="OrfB_IS605"/>
    <property type="match status" value="1"/>
</dbReference>